<comment type="caution">
    <text evidence="1">The sequence shown here is derived from an EMBL/GenBank/DDBJ whole genome shotgun (WGS) entry which is preliminary data.</text>
</comment>
<accession>A0ACC2P1L6</accession>
<evidence type="ECO:0000313" key="2">
    <source>
        <dbReference type="Proteomes" id="UP001239111"/>
    </source>
</evidence>
<sequence>MQRPRISFLVSSLFVILGSDISIEATVDLPPGSNICRRNSEEYSVCLTNTIQDSWPSIVQGIPKLELPSLDPLEINAVKHNLQSDGFVGQVVLRDVKIYGLAKTKFLAVQPTLYDDQIDLDVEVEIPKVFIECDYKADGTVGLVPVGGKGQFNITMLGLRARWSLTGPIQNDKWTVEHFRIDPEVKSMKVYFSDLLNGNEELNNAAIAVVNEYWPLFFDAMKPIVNALADPRLTHFVNHYVFSKVPISQIFP</sequence>
<proteinExistence type="predicted"/>
<evidence type="ECO:0000313" key="1">
    <source>
        <dbReference type="EMBL" id="KAJ8675675.1"/>
    </source>
</evidence>
<organism evidence="1 2">
    <name type="scientific">Eretmocerus hayati</name>
    <dbReference type="NCBI Taxonomy" id="131215"/>
    <lineage>
        <taxon>Eukaryota</taxon>
        <taxon>Metazoa</taxon>
        <taxon>Ecdysozoa</taxon>
        <taxon>Arthropoda</taxon>
        <taxon>Hexapoda</taxon>
        <taxon>Insecta</taxon>
        <taxon>Pterygota</taxon>
        <taxon>Neoptera</taxon>
        <taxon>Endopterygota</taxon>
        <taxon>Hymenoptera</taxon>
        <taxon>Apocrita</taxon>
        <taxon>Proctotrupomorpha</taxon>
        <taxon>Chalcidoidea</taxon>
        <taxon>Aphelinidae</taxon>
        <taxon>Aphelininae</taxon>
        <taxon>Eretmocerus</taxon>
    </lineage>
</organism>
<keyword evidence="2" id="KW-1185">Reference proteome</keyword>
<name>A0ACC2P1L6_9HYME</name>
<dbReference type="EMBL" id="CM056742">
    <property type="protein sequence ID" value="KAJ8675675.1"/>
    <property type="molecule type" value="Genomic_DNA"/>
</dbReference>
<protein>
    <submittedName>
        <fullName evidence="1">Uncharacterized protein</fullName>
    </submittedName>
</protein>
<gene>
    <name evidence="1" type="ORF">QAD02_011461</name>
</gene>
<reference evidence="1" key="1">
    <citation type="submission" date="2023-04" db="EMBL/GenBank/DDBJ databases">
        <title>A chromosome-level genome assembly of the parasitoid wasp Eretmocerus hayati.</title>
        <authorList>
            <person name="Zhong Y."/>
            <person name="Liu S."/>
            <person name="Liu Y."/>
        </authorList>
    </citation>
    <scope>NUCLEOTIDE SEQUENCE</scope>
    <source>
        <strain evidence="1">ZJU_SS_LIU_2023</strain>
    </source>
</reference>
<dbReference type="Proteomes" id="UP001239111">
    <property type="component" value="Chromosome 2"/>
</dbReference>